<dbReference type="KEGG" id="pstg:E8M01_28220"/>
<dbReference type="InterPro" id="IPR045540">
    <property type="entry name" value="YegS/DAGK_C"/>
</dbReference>
<dbReference type="OrthoDB" id="9815110at2"/>
<dbReference type="Pfam" id="PF00781">
    <property type="entry name" value="DAGK_cat"/>
    <property type="match status" value="1"/>
</dbReference>
<gene>
    <name evidence="2" type="ORF">E8M01_28220</name>
</gene>
<evidence type="ECO:0000313" key="3">
    <source>
        <dbReference type="Proteomes" id="UP000298781"/>
    </source>
</evidence>
<accession>A0A4D7BCM2</accession>
<name>A0A4D7BCM2_9HYPH</name>
<protein>
    <recommendedName>
        <fullName evidence="1">DAGKc domain-containing protein</fullName>
    </recommendedName>
</protein>
<evidence type="ECO:0000313" key="2">
    <source>
        <dbReference type="EMBL" id="QCI67768.1"/>
    </source>
</evidence>
<proteinExistence type="predicted"/>
<dbReference type="EMBL" id="CP039690">
    <property type="protein sequence ID" value="QCI67768.1"/>
    <property type="molecule type" value="Genomic_DNA"/>
</dbReference>
<dbReference type="Gene3D" id="2.60.200.40">
    <property type="match status" value="1"/>
</dbReference>
<dbReference type="Gene3D" id="3.40.50.10330">
    <property type="entry name" value="Probable inorganic polyphosphate/atp-NAD kinase, domain 1"/>
    <property type="match status" value="1"/>
</dbReference>
<keyword evidence="3" id="KW-1185">Reference proteome</keyword>
<dbReference type="PROSITE" id="PS50146">
    <property type="entry name" value="DAGK"/>
    <property type="match status" value="1"/>
</dbReference>
<dbReference type="InterPro" id="IPR001206">
    <property type="entry name" value="Diacylglycerol_kinase_cat_dom"/>
</dbReference>
<dbReference type="Pfam" id="PF19279">
    <property type="entry name" value="YegS_C"/>
    <property type="match status" value="1"/>
</dbReference>
<dbReference type="SMART" id="SM00046">
    <property type="entry name" value="DAGKc"/>
    <property type="match status" value="1"/>
</dbReference>
<dbReference type="Proteomes" id="UP000298781">
    <property type="component" value="Chromosome"/>
</dbReference>
<sequence length="353" mass="37297">MRAAGGRLACDAVLDGPPSGRAGNHDVANHDVTRGHLADNLVFGMTGDASVAILANRSSGLTARTAEAVDVAVSMLAGHGFYPRLFMARRGGLEEALAACRAHEPDLVFVIGGDGTILAAAEAFLGTDTRLAIVPLGTVNQLARDLDIPLDPALAVASFVGGSIRAIDVGMVNGRAFLCTSVVGPLAKLQRYREQARGRLPATLLAIVTTILKAFRLRPMRLVLGDGARTWREDSRGVIVSVNPFLRQPSRIPRRASLDGGRLAIYAARDNGRLTLMKMAAAILAGRAEDNANIVYHEAPAIRIGARRRRITVLNDGEIRLLPMPLQFKLMPGALRVLAPGQSVAAPAAVVAP</sequence>
<evidence type="ECO:0000259" key="1">
    <source>
        <dbReference type="PROSITE" id="PS50146"/>
    </source>
</evidence>
<dbReference type="GO" id="GO:0016301">
    <property type="term" value="F:kinase activity"/>
    <property type="evidence" value="ECO:0007669"/>
    <property type="project" value="InterPro"/>
</dbReference>
<reference evidence="2 3" key="1">
    <citation type="submission" date="2019-04" db="EMBL/GenBank/DDBJ databases">
        <title>Phreatobacter aquaticus sp. nov.</title>
        <authorList>
            <person name="Choi A."/>
        </authorList>
    </citation>
    <scope>NUCLEOTIDE SEQUENCE [LARGE SCALE GENOMIC DNA]</scope>
    <source>
        <strain evidence="2 3">KCTC 52518</strain>
    </source>
</reference>
<feature type="domain" description="DAGKc" evidence="1">
    <location>
        <begin position="94"/>
        <end position="176"/>
    </location>
</feature>
<organism evidence="2 3">
    <name type="scientific">Phreatobacter stygius</name>
    <dbReference type="NCBI Taxonomy" id="1940610"/>
    <lineage>
        <taxon>Bacteria</taxon>
        <taxon>Pseudomonadati</taxon>
        <taxon>Pseudomonadota</taxon>
        <taxon>Alphaproteobacteria</taxon>
        <taxon>Hyphomicrobiales</taxon>
        <taxon>Phreatobacteraceae</taxon>
        <taxon>Phreatobacter</taxon>
    </lineage>
</organism>
<dbReference type="AlphaFoldDB" id="A0A4D7BCM2"/>
<dbReference type="InterPro" id="IPR016064">
    <property type="entry name" value="NAD/diacylglycerol_kinase_sf"/>
</dbReference>
<dbReference type="SUPFAM" id="SSF111331">
    <property type="entry name" value="NAD kinase/diacylglycerol kinase-like"/>
    <property type="match status" value="1"/>
</dbReference>
<dbReference type="InterPro" id="IPR017438">
    <property type="entry name" value="ATP-NAD_kinase_N"/>
</dbReference>